<dbReference type="GO" id="GO:0009279">
    <property type="term" value="C:cell outer membrane"/>
    <property type="evidence" value="ECO:0007669"/>
    <property type="project" value="UniProtKB-SubCell"/>
</dbReference>
<evidence type="ECO:0000313" key="20">
    <source>
        <dbReference type="Proteomes" id="UP000305675"/>
    </source>
</evidence>
<dbReference type="EMBL" id="SWCJ01000001">
    <property type="protein sequence ID" value="TKB58750.1"/>
    <property type="molecule type" value="Genomic_DNA"/>
</dbReference>
<keyword evidence="11 14" id="KW-0472">Membrane</keyword>
<comment type="caution">
    <text evidence="19">The sequence shown here is derived from an EMBL/GenBank/DDBJ whole genome shotgun (WGS) entry which is preliminary data.</text>
</comment>
<dbReference type="Pfam" id="PF00593">
    <property type="entry name" value="TonB_dep_Rec_b-barrel"/>
    <property type="match status" value="1"/>
</dbReference>
<dbReference type="InterPro" id="IPR039426">
    <property type="entry name" value="TonB-dep_rcpt-like"/>
</dbReference>
<evidence type="ECO:0000256" key="10">
    <source>
        <dbReference type="ARBA" id="ARBA00023077"/>
    </source>
</evidence>
<keyword evidence="12 19" id="KW-0675">Receptor</keyword>
<evidence type="ECO:0000256" key="11">
    <source>
        <dbReference type="ARBA" id="ARBA00023136"/>
    </source>
</evidence>
<feature type="chain" id="PRO_5020897663" evidence="16">
    <location>
        <begin position="25"/>
        <end position="709"/>
    </location>
</feature>
<keyword evidence="20" id="KW-1185">Reference proteome</keyword>
<dbReference type="GO" id="GO:0015891">
    <property type="term" value="P:siderophore transport"/>
    <property type="evidence" value="ECO:0007669"/>
    <property type="project" value="InterPro"/>
</dbReference>
<dbReference type="InterPro" id="IPR012910">
    <property type="entry name" value="Plug_dom"/>
</dbReference>
<dbReference type="PANTHER" id="PTHR32552:SF68">
    <property type="entry name" value="FERRICHROME OUTER MEMBRANE TRANSPORTER_PHAGE RECEPTOR"/>
    <property type="match status" value="1"/>
</dbReference>
<accession>A0A4U1BTQ8</accession>
<evidence type="ECO:0000256" key="15">
    <source>
        <dbReference type="RuleBase" id="RU003357"/>
    </source>
</evidence>
<evidence type="ECO:0000259" key="17">
    <source>
        <dbReference type="Pfam" id="PF00593"/>
    </source>
</evidence>
<evidence type="ECO:0000256" key="1">
    <source>
        <dbReference type="ARBA" id="ARBA00004571"/>
    </source>
</evidence>
<comment type="subcellular location">
    <subcellularLocation>
        <location evidence="1 14">Cell outer membrane</location>
        <topology evidence="1 14">Multi-pass membrane protein</topology>
    </subcellularLocation>
</comment>
<dbReference type="AlphaFoldDB" id="A0A4U1BTQ8"/>
<protein>
    <submittedName>
        <fullName evidence="19">TonB-dependent siderophore receptor</fullName>
    </submittedName>
</protein>
<evidence type="ECO:0000256" key="4">
    <source>
        <dbReference type="ARBA" id="ARBA00022452"/>
    </source>
</evidence>
<keyword evidence="5" id="KW-0410">Iron transport</keyword>
<dbReference type="Gene3D" id="2.40.170.20">
    <property type="entry name" value="TonB-dependent receptor, beta-barrel domain"/>
    <property type="match status" value="1"/>
</dbReference>
<keyword evidence="10 15" id="KW-0798">TonB box</keyword>
<sequence length="709" mass="79215">MQRPFSLSKLTLAIALALPSIAMANTTEDDIEVIEVKGRAQQFYLQTDTKVGTKVDADIMDIPQSVQVLTEELMEDQAAREITDLYRSIAGVSSFSYSGVTFRGFRDDENVFYDGVRGDPFSGFGIPQLFNIERVEVLKGPSGALYGAGEPGGMINYVSKRPSFAENHEFNVTVGSEERYGGSIDSTGELTDTIAYRFGAFYEQADSFRNNADEQNTDIAGGLLFALGEATDLYTTFEYIDQDLGGARLRGVPVDDDGNFLVDPSYNANEKSDFQKLEALVLQATLEHEFSDVFTNNTTLRYLDNERNQQYHESRSWIDANGDGQKNADDQVIRREYRKQYRANTEYSLTTDFVYQWQQHQLLFGGDYHNVDTKYDYLRARYEADGVPNLNIFDPVYGVADPSTYNLTDQNRDGEKSTRYSAYLQDIYAISEQWKLLLGFRYDHFDIEDKASGNSYSDSNVLPRAGIVYQPTSDTSIYLNYSESFNPQSVGDQFSEDGEGNLDPETGDQIELGMKNKWMDGAFVTTFAIYQITKENMAMTNPADTGEGDGIPELVNLGKVESKGFEATITGDLSNDWTITANYAYNDTKVVDGVEGDSVGNTYGDGSRFVNAPEHQAGLWTRYDLGSIDSAIAFGADYVSEQISFDGQKVKAYTVFDASWTTDIDAHSSIRVNISNLFDEEYAISGFSERNGHFPGAPREIIVSYSYQL</sequence>
<keyword evidence="9" id="KW-0406">Ion transport</keyword>
<evidence type="ECO:0000256" key="6">
    <source>
        <dbReference type="ARBA" id="ARBA00022692"/>
    </source>
</evidence>
<evidence type="ECO:0000256" key="16">
    <source>
        <dbReference type="SAM" id="SignalP"/>
    </source>
</evidence>
<evidence type="ECO:0000256" key="9">
    <source>
        <dbReference type="ARBA" id="ARBA00023065"/>
    </source>
</evidence>
<dbReference type="CDD" id="cd01347">
    <property type="entry name" value="ligand_gated_channel"/>
    <property type="match status" value="1"/>
</dbReference>
<keyword evidence="13 14" id="KW-0998">Cell outer membrane</keyword>
<feature type="domain" description="TonB-dependent receptor plug" evidence="18">
    <location>
        <begin position="59"/>
        <end position="153"/>
    </location>
</feature>
<comment type="similarity">
    <text evidence="2 14 15">Belongs to the TonB-dependent receptor family.</text>
</comment>
<evidence type="ECO:0000256" key="7">
    <source>
        <dbReference type="ARBA" id="ARBA00022729"/>
    </source>
</evidence>
<evidence type="ECO:0000256" key="12">
    <source>
        <dbReference type="ARBA" id="ARBA00023170"/>
    </source>
</evidence>
<dbReference type="Proteomes" id="UP000305675">
    <property type="component" value="Unassembled WGS sequence"/>
</dbReference>
<evidence type="ECO:0000259" key="18">
    <source>
        <dbReference type="Pfam" id="PF07715"/>
    </source>
</evidence>
<reference evidence="19 20" key="1">
    <citation type="submission" date="2019-04" db="EMBL/GenBank/DDBJ databases">
        <authorList>
            <person name="Hwang J.C."/>
        </authorList>
    </citation>
    <scope>NUCLEOTIDE SEQUENCE [LARGE SCALE GENOMIC DNA]</scope>
    <source>
        <strain evidence="19 20">IMCC35002</strain>
    </source>
</reference>
<organism evidence="19 20">
    <name type="scientific">Ferrimonas aestuarii</name>
    <dbReference type="NCBI Taxonomy" id="2569539"/>
    <lineage>
        <taxon>Bacteria</taxon>
        <taxon>Pseudomonadati</taxon>
        <taxon>Pseudomonadota</taxon>
        <taxon>Gammaproteobacteria</taxon>
        <taxon>Alteromonadales</taxon>
        <taxon>Ferrimonadaceae</taxon>
        <taxon>Ferrimonas</taxon>
    </lineage>
</organism>
<dbReference type="InterPro" id="IPR000531">
    <property type="entry name" value="Beta-barrel_TonB"/>
</dbReference>
<dbReference type="PANTHER" id="PTHR32552">
    <property type="entry name" value="FERRICHROME IRON RECEPTOR-RELATED"/>
    <property type="match status" value="1"/>
</dbReference>
<dbReference type="SUPFAM" id="SSF56935">
    <property type="entry name" value="Porins"/>
    <property type="match status" value="1"/>
</dbReference>
<dbReference type="Gene3D" id="2.170.130.10">
    <property type="entry name" value="TonB-dependent receptor, plug domain"/>
    <property type="match status" value="1"/>
</dbReference>
<keyword evidence="3 14" id="KW-0813">Transport</keyword>
<name>A0A4U1BTQ8_9GAMM</name>
<evidence type="ECO:0000256" key="3">
    <source>
        <dbReference type="ARBA" id="ARBA00022448"/>
    </source>
</evidence>
<keyword evidence="4 14" id="KW-1134">Transmembrane beta strand</keyword>
<proteinExistence type="inferred from homology"/>
<evidence type="ECO:0000313" key="19">
    <source>
        <dbReference type="EMBL" id="TKB58750.1"/>
    </source>
</evidence>
<dbReference type="OrthoDB" id="127311at2"/>
<feature type="domain" description="TonB-dependent receptor-like beta-barrel" evidence="17">
    <location>
        <begin position="241"/>
        <end position="677"/>
    </location>
</feature>
<dbReference type="NCBIfam" id="TIGR01783">
    <property type="entry name" value="TonB-siderophor"/>
    <property type="match status" value="1"/>
</dbReference>
<evidence type="ECO:0000256" key="13">
    <source>
        <dbReference type="ARBA" id="ARBA00023237"/>
    </source>
</evidence>
<dbReference type="PROSITE" id="PS52016">
    <property type="entry name" value="TONB_DEPENDENT_REC_3"/>
    <property type="match status" value="1"/>
</dbReference>
<dbReference type="InterPro" id="IPR010105">
    <property type="entry name" value="TonB_sidphr_rcpt"/>
</dbReference>
<keyword evidence="8" id="KW-0408">Iron</keyword>
<gene>
    <name evidence="19" type="ORF">FCL42_02890</name>
</gene>
<dbReference type="InterPro" id="IPR036942">
    <property type="entry name" value="Beta-barrel_TonB_sf"/>
</dbReference>
<evidence type="ECO:0000256" key="14">
    <source>
        <dbReference type="PROSITE-ProRule" id="PRU01360"/>
    </source>
</evidence>
<dbReference type="GO" id="GO:0038023">
    <property type="term" value="F:signaling receptor activity"/>
    <property type="evidence" value="ECO:0007669"/>
    <property type="project" value="InterPro"/>
</dbReference>
<evidence type="ECO:0000256" key="8">
    <source>
        <dbReference type="ARBA" id="ARBA00023004"/>
    </source>
</evidence>
<dbReference type="GO" id="GO:0015344">
    <property type="term" value="F:siderophore uptake transmembrane transporter activity"/>
    <property type="evidence" value="ECO:0007669"/>
    <property type="project" value="TreeGrafter"/>
</dbReference>
<evidence type="ECO:0000256" key="5">
    <source>
        <dbReference type="ARBA" id="ARBA00022496"/>
    </source>
</evidence>
<dbReference type="InterPro" id="IPR037066">
    <property type="entry name" value="Plug_dom_sf"/>
</dbReference>
<keyword evidence="7 16" id="KW-0732">Signal</keyword>
<keyword evidence="6 14" id="KW-0812">Transmembrane</keyword>
<feature type="signal peptide" evidence="16">
    <location>
        <begin position="1"/>
        <end position="24"/>
    </location>
</feature>
<dbReference type="Pfam" id="PF07715">
    <property type="entry name" value="Plug"/>
    <property type="match status" value="1"/>
</dbReference>
<evidence type="ECO:0000256" key="2">
    <source>
        <dbReference type="ARBA" id="ARBA00009810"/>
    </source>
</evidence>